<evidence type="ECO:0000256" key="1">
    <source>
        <dbReference type="PROSITE-ProRule" id="PRU00042"/>
    </source>
</evidence>
<dbReference type="Gene3D" id="3.30.160.60">
    <property type="entry name" value="Classic Zinc Finger"/>
    <property type="match status" value="2"/>
</dbReference>
<accession>A0A481YU21</accession>
<feature type="region of interest" description="Disordered" evidence="2">
    <location>
        <begin position="285"/>
        <end position="309"/>
    </location>
</feature>
<dbReference type="GO" id="GO:0008270">
    <property type="term" value="F:zinc ion binding"/>
    <property type="evidence" value="ECO:0007669"/>
    <property type="project" value="UniProtKB-KW"/>
</dbReference>
<gene>
    <name evidence="4" type="ORF">LCMAC101_06190</name>
</gene>
<reference evidence="4" key="1">
    <citation type="journal article" date="2019" name="MBio">
        <title>Virus Genomes from Deep Sea Sediments Expand the Ocean Megavirome and Support Independent Origins of Viral Gigantism.</title>
        <authorList>
            <person name="Backstrom D."/>
            <person name="Yutin N."/>
            <person name="Jorgensen S.L."/>
            <person name="Dharamshi J."/>
            <person name="Homa F."/>
            <person name="Zaremba-Niedwiedzka K."/>
            <person name="Spang A."/>
            <person name="Wolf Y.I."/>
            <person name="Koonin E.V."/>
            <person name="Ettema T.J."/>
        </authorList>
    </citation>
    <scope>NUCLEOTIDE SEQUENCE</scope>
</reference>
<name>A0A481YU21_9VIRU</name>
<evidence type="ECO:0000259" key="3">
    <source>
        <dbReference type="PROSITE" id="PS50157"/>
    </source>
</evidence>
<feature type="domain" description="C2H2-type" evidence="3">
    <location>
        <begin position="43"/>
        <end position="61"/>
    </location>
</feature>
<dbReference type="SUPFAM" id="SSF57667">
    <property type="entry name" value="beta-beta-alpha zinc fingers"/>
    <property type="match status" value="1"/>
</dbReference>
<organism evidence="4">
    <name type="scientific">Marseillevirus LCMAC101</name>
    <dbReference type="NCBI Taxonomy" id="2506602"/>
    <lineage>
        <taxon>Viruses</taxon>
        <taxon>Varidnaviria</taxon>
        <taxon>Bamfordvirae</taxon>
        <taxon>Nucleocytoviricota</taxon>
        <taxon>Megaviricetes</taxon>
        <taxon>Pimascovirales</taxon>
        <taxon>Pimascovirales incertae sedis</taxon>
        <taxon>Marseilleviridae</taxon>
    </lineage>
</organism>
<keyword evidence="1" id="KW-0862">Zinc</keyword>
<dbReference type="PROSITE" id="PS50157">
    <property type="entry name" value="ZINC_FINGER_C2H2_2"/>
    <property type="match status" value="2"/>
</dbReference>
<keyword evidence="1" id="KW-0863">Zinc-finger</keyword>
<dbReference type="SMART" id="SM00355">
    <property type="entry name" value="ZnF_C2H2"/>
    <property type="match status" value="2"/>
</dbReference>
<evidence type="ECO:0000313" key="4">
    <source>
        <dbReference type="EMBL" id="QBK86024.1"/>
    </source>
</evidence>
<dbReference type="Pfam" id="PF00096">
    <property type="entry name" value="zf-C2H2"/>
    <property type="match status" value="2"/>
</dbReference>
<dbReference type="InterPro" id="IPR013087">
    <property type="entry name" value="Znf_C2H2_type"/>
</dbReference>
<evidence type="ECO:0000256" key="2">
    <source>
        <dbReference type="SAM" id="MobiDB-lite"/>
    </source>
</evidence>
<keyword evidence="1" id="KW-0479">Metal-binding</keyword>
<proteinExistence type="predicted"/>
<protein>
    <recommendedName>
        <fullName evidence="3">C2H2-type domain-containing protein</fullName>
    </recommendedName>
</protein>
<dbReference type="InterPro" id="IPR036236">
    <property type="entry name" value="Znf_C2H2_sf"/>
</dbReference>
<sequence length="309" mass="35813">MVNMSISCEYCEKKFTTRPNLLRHQRTVSSCLRLQKNGKCERFSCSFCKKTYTDKSNLNQHISKCKVKKDSEINGKIKELEKEITKWKSKTKSLKKQLKERDKEVMSLKIKCEASKADGKVEIYDKVCDKVLDKSTITNNTAYIHPKLANLPITNIHPLTEDYVKKQVANGEYTFDHYRRGEDGIVDFINSITMCENDDGIVERNYVSTDTSRDSFHRLVETKEWEKDKGGKFIDVILDTLNDRVDNYHNQLLDERIKYKGSKAPGGYDPDTVYKRNNDMHSGVVETQGKERRSLRKKIKKETSTKVAV</sequence>
<feature type="domain" description="C2H2-type" evidence="3">
    <location>
        <begin position="6"/>
        <end position="34"/>
    </location>
</feature>
<dbReference type="EMBL" id="MK500328">
    <property type="protein sequence ID" value="QBK86024.1"/>
    <property type="molecule type" value="Genomic_DNA"/>
</dbReference>